<dbReference type="InterPro" id="IPR019734">
    <property type="entry name" value="TPR_rpt"/>
</dbReference>
<evidence type="ECO:0000313" key="3">
    <source>
        <dbReference type="EMBL" id="XBH07818.1"/>
    </source>
</evidence>
<evidence type="ECO:0000256" key="1">
    <source>
        <dbReference type="PROSITE-ProRule" id="PRU00339"/>
    </source>
</evidence>
<gene>
    <name evidence="3" type="ORF">V5E97_17835</name>
</gene>
<name>A0AAU7CS18_9BACT</name>
<protein>
    <recommendedName>
        <fullName evidence="4">Tetratricopeptide repeat protein</fullName>
    </recommendedName>
</protein>
<accession>A0AAU7CS18</accession>
<evidence type="ECO:0008006" key="4">
    <source>
        <dbReference type="Google" id="ProtNLM"/>
    </source>
</evidence>
<dbReference type="AlphaFoldDB" id="A0AAU7CS18"/>
<reference evidence="3" key="1">
    <citation type="submission" date="2024-05" db="EMBL/GenBank/DDBJ databases">
        <title>Planctomycetes of the genus Singulisphaera possess chitinolytic capabilities.</title>
        <authorList>
            <person name="Ivanova A."/>
        </authorList>
    </citation>
    <scope>NUCLEOTIDE SEQUENCE</scope>
    <source>
        <strain evidence="3">Ch08T</strain>
    </source>
</reference>
<feature type="repeat" description="TPR" evidence="1">
    <location>
        <begin position="16"/>
        <end position="49"/>
    </location>
</feature>
<sequence>MAQSDFRRDVTQDQEFNVHLELGRVFESQKEYTAALAEYQKSLEVCARRGFGAGIKGSGEKQALVHRRIGGRSTGSAGSPSPRTIIASP</sequence>
<evidence type="ECO:0000256" key="2">
    <source>
        <dbReference type="SAM" id="MobiDB-lite"/>
    </source>
</evidence>
<organism evidence="3">
    <name type="scientific">Singulisphaera sp. Ch08</name>
    <dbReference type="NCBI Taxonomy" id="3120278"/>
    <lineage>
        <taxon>Bacteria</taxon>
        <taxon>Pseudomonadati</taxon>
        <taxon>Planctomycetota</taxon>
        <taxon>Planctomycetia</taxon>
        <taxon>Isosphaerales</taxon>
        <taxon>Isosphaeraceae</taxon>
        <taxon>Singulisphaera</taxon>
    </lineage>
</organism>
<feature type="region of interest" description="Disordered" evidence="2">
    <location>
        <begin position="69"/>
        <end position="89"/>
    </location>
</feature>
<dbReference type="RefSeq" id="WP_406700659.1">
    <property type="nucleotide sequence ID" value="NZ_CP155447.1"/>
</dbReference>
<proteinExistence type="predicted"/>
<dbReference type="PROSITE" id="PS50005">
    <property type="entry name" value="TPR"/>
    <property type="match status" value="1"/>
</dbReference>
<keyword evidence="1" id="KW-0802">TPR repeat</keyword>
<dbReference type="EMBL" id="CP155447">
    <property type="protein sequence ID" value="XBH07818.1"/>
    <property type="molecule type" value="Genomic_DNA"/>
</dbReference>